<dbReference type="PROSITE" id="PS50977">
    <property type="entry name" value="HTH_TETR_2"/>
    <property type="match status" value="1"/>
</dbReference>
<feature type="DNA-binding region" description="H-T-H motif" evidence="4">
    <location>
        <begin position="32"/>
        <end position="51"/>
    </location>
</feature>
<keyword evidence="7" id="KW-1185">Reference proteome</keyword>
<dbReference type="SUPFAM" id="SSF48498">
    <property type="entry name" value="Tetracyclin repressor-like, C-terminal domain"/>
    <property type="match status" value="1"/>
</dbReference>
<evidence type="ECO:0000313" key="7">
    <source>
        <dbReference type="Proteomes" id="UP000183376"/>
    </source>
</evidence>
<keyword evidence="3" id="KW-0804">Transcription</keyword>
<dbReference type="EMBL" id="LT629701">
    <property type="protein sequence ID" value="SDM26936.1"/>
    <property type="molecule type" value="Genomic_DNA"/>
</dbReference>
<reference evidence="6 7" key="1">
    <citation type="submission" date="2016-10" db="EMBL/GenBank/DDBJ databases">
        <authorList>
            <person name="de Groot N.N."/>
        </authorList>
    </citation>
    <scope>NUCLEOTIDE SEQUENCE [LARGE SCALE GENOMIC DNA]</scope>
    <source>
        <strain evidence="6 7">DSM 44149</strain>
    </source>
</reference>
<dbReference type="PROSITE" id="PS01081">
    <property type="entry name" value="HTH_TETR_1"/>
    <property type="match status" value="1"/>
</dbReference>
<dbReference type="PANTHER" id="PTHR47506">
    <property type="entry name" value="TRANSCRIPTIONAL REGULATORY PROTEIN"/>
    <property type="match status" value="1"/>
</dbReference>
<dbReference type="InterPro" id="IPR001647">
    <property type="entry name" value="HTH_TetR"/>
</dbReference>
<proteinExistence type="predicted"/>
<keyword evidence="2 4" id="KW-0238">DNA-binding</keyword>
<dbReference type="RefSeq" id="WP_030430293.1">
    <property type="nucleotide sequence ID" value="NZ_JOEF01000011.1"/>
</dbReference>
<feature type="domain" description="HTH tetR-type" evidence="5">
    <location>
        <begin position="9"/>
        <end position="69"/>
    </location>
</feature>
<name>A0A1G9RUM0_ALLAB</name>
<dbReference type="eggNOG" id="COG1309">
    <property type="taxonomic scope" value="Bacteria"/>
</dbReference>
<dbReference type="Proteomes" id="UP000183376">
    <property type="component" value="Chromosome I"/>
</dbReference>
<dbReference type="InterPro" id="IPR011075">
    <property type="entry name" value="TetR_C"/>
</dbReference>
<dbReference type="STRING" id="211114.SAMN04489726_0697"/>
<dbReference type="InterPro" id="IPR036271">
    <property type="entry name" value="Tet_transcr_reg_TetR-rel_C_sf"/>
</dbReference>
<dbReference type="OrthoDB" id="9805134at2"/>
<dbReference type="PANTHER" id="PTHR47506:SF1">
    <property type="entry name" value="HTH-TYPE TRANSCRIPTIONAL REGULATOR YJDC"/>
    <property type="match status" value="1"/>
</dbReference>
<evidence type="ECO:0000256" key="1">
    <source>
        <dbReference type="ARBA" id="ARBA00023015"/>
    </source>
</evidence>
<evidence type="ECO:0000259" key="5">
    <source>
        <dbReference type="PROSITE" id="PS50977"/>
    </source>
</evidence>
<evidence type="ECO:0000256" key="4">
    <source>
        <dbReference type="PROSITE-ProRule" id="PRU00335"/>
    </source>
</evidence>
<organism evidence="6 7">
    <name type="scientific">Allokutzneria albata</name>
    <name type="common">Kibdelosporangium albatum</name>
    <dbReference type="NCBI Taxonomy" id="211114"/>
    <lineage>
        <taxon>Bacteria</taxon>
        <taxon>Bacillati</taxon>
        <taxon>Actinomycetota</taxon>
        <taxon>Actinomycetes</taxon>
        <taxon>Pseudonocardiales</taxon>
        <taxon>Pseudonocardiaceae</taxon>
        <taxon>Allokutzneria</taxon>
    </lineage>
</organism>
<dbReference type="Gene3D" id="1.10.10.60">
    <property type="entry name" value="Homeodomain-like"/>
    <property type="match status" value="1"/>
</dbReference>
<dbReference type="Pfam" id="PF16925">
    <property type="entry name" value="TetR_C_13"/>
    <property type="match status" value="1"/>
</dbReference>
<dbReference type="AlphaFoldDB" id="A0A1G9RUM0"/>
<dbReference type="GO" id="GO:0003677">
    <property type="term" value="F:DNA binding"/>
    <property type="evidence" value="ECO:0007669"/>
    <property type="project" value="UniProtKB-UniRule"/>
</dbReference>
<dbReference type="Pfam" id="PF00440">
    <property type="entry name" value="TetR_N"/>
    <property type="match status" value="1"/>
</dbReference>
<dbReference type="Gene3D" id="1.10.357.10">
    <property type="entry name" value="Tetracycline Repressor, domain 2"/>
    <property type="match status" value="1"/>
</dbReference>
<evidence type="ECO:0000313" key="6">
    <source>
        <dbReference type="EMBL" id="SDM26936.1"/>
    </source>
</evidence>
<gene>
    <name evidence="6" type="ORF">SAMN04489726_0697</name>
</gene>
<evidence type="ECO:0000256" key="2">
    <source>
        <dbReference type="ARBA" id="ARBA00023125"/>
    </source>
</evidence>
<keyword evidence="1" id="KW-0805">Transcription regulation</keyword>
<protein>
    <submittedName>
        <fullName evidence="6">DNA-binding transcriptional regulator, AcrR family</fullName>
    </submittedName>
</protein>
<dbReference type="InterPro" id="IPR009057">
    <property type="entry name" value="Homeodomain-like_sf"/>
</dbReference>
<evidence type="ECO:0000256" key="3">
    <source>
        <dbReference type="ARBA" id="ARBA00023163"/>
    </source>
</evidence>
<sequence>MPGRGRPRAFDRETALTRAMVVFWEHGYEGASLTDLTSAMGINSPSLYSAFGSKEQLFREAVAHYGETEGSHTAKALREQPTAREALAEVLRANVRAYADPATPAGCMIVLAATTYTDRSEGIRDHLAEMRRATEESFRERVERGIAEGDVPPGTDAVKVAAFYNAVLQGLSLQSRDGADGAALSAVAEAAIAAWDTVTAAS</sequence>
<dbReference type="SUPFAM" id="SSF46689">
    <property type="entry name" value="Homeodomain-like"/>
    <property type="match status" value="1"/>
</dbReference>
<accession>A0A1G9RUM0</accession>
<dbReference type="InterPro" id="IPR023772">
    <property type="entry name" value="DNA-bd_HTH_TetR-type_CS"/>
</dbReference>